<dbReference type="CDD" id="cd00067">
    <property type="entry name" value="GAL4"/>
    <property type="match status" value="1"/>
</dbReference>
<dbReference type="Pfam" id="PF00172">
    <property type="entry name" value="Zn_clus"/>
    <property type="match status" value="1"/>
</dbReference>
<dbReference type="PROSITE" id="PS50048">
    <property type="entry name" value="ZN2_CY6_FUNGAL_2"/>
    <property type="match status" value="1"/>
</dbReference>
<dbReference type="PANTHER" id="PTHR47657:SF13">
    <property type="entry name" value="ZN(2)-C6 FUNGAL-TYPE DOMAIN-CONTAINING PROTEIN-RELATED"/>
    <property type="match status" value="1"/>
</dbReference>
<evidence type="ECO:0000259" key="6">
    <source>
        <dbReference type="PROSITE" id="PS50048"/>
    </source>
</evidence>
<evidence type="ECO:0000256" key="4">
    <source>
        <dbReference type="ARBA" id="ARBA00023242"/>
    </source>
</evidence>
<evidence type="ECO:0000256" key="2">
    <source>
        <dbReference type="ARBA" id="ARBA00023125"/>
    </source>
</evidence>
<sequence>MVESDSSLNKASSAVASRRSHRKSRNGCQVCKKRHLKCDEMKPQCLNCANHSVKCFYVLPTNNSKKADAASREEARQDLLAARGSTVQFVESEYQNAFSVPSVKPELTPKMKKPVAAFGSPSTETTFCLEDFELQHYFLSYTCFTLMEDKESLRFWQSQVPRVGYKNPLVHHLMLALTCFHMSRSDEHDQSPCISRVDYHYGTGLRYLSTCLQNMTAQNSEAIWIGSVLVCFISMARGPQEMNFLFFGGDRPVEWIRLLQGVSVISTMIQRGRTNVHEPPNEDRSSASRRKTLAYREEMSRIRRLVEEKAAADPLIDAYRLAAEGLLQAFDSAFYDDTYAKHDDSSCRPEPFGFVLFMWVSTVEQGFWDALQRKEALPLIILAHFVVLMHHMSNAWFSKRWPEHILRGICMFIPKEDRELIQWPLDQIQISIL</sequence>
<feature type="compositionally biased region" description="Polar residues" evidence="5">
    <location>
        <begin position="1"/>
        <end position="10"/>
    </location>
</feature>
<dbReference type="SMART" id="SM00066">
    <property type="entry name" value="GAL4"/>
    <property type="match status" value="1"/>
</dbReference>
<feature type="domain" description="Zn(2)-C6 fungal-type" evidence="6">
    <location>
        <begin position="27"/>
        <end position="57"/>
    </location>
</feature>
<keyword evidence="1" id="KW-0805">Transcription regulation</keyword>
<keyword evidence="3" id="KW-0804">Transcription</keyword>
<comment type="caution">
    <text evidence="7">The sequence shown here is derived from an EMBL/GenBank/DDBJ whole genome shotgun (WGS) entry which is preliminary data.</text>
</comment>
<dbReference type="SUPFAM" id="SSF57701">
    <property type="entry name" value="Zn2/Cys6 DNA-binding domain"/>
    <property type="match status" value="1"/>
</dbReference>
<dbReference type="AlphaFoldDB" id="A0A9W4J5H1"/>
<evidence type="ECO:0000313" key="7">
    <source>
        <dbReference type="EMBL" id="CAG8375960.1"/>
    </source>
</evidence>
<proteinExistence type="predicted"/>
<dbReference type="InterPro" id="IPR052400">
    <property type="entry name" value="Zn2-C6_fungal_TF"/>
</dbReference>
<dbReference type="InterPro" id="IPR036864">
    <property type="entry name" value="Zn2-C6_fun-type_DNA-bd_sf"/>
</dbReference>
<name>A0A9W4J5H1_9EURO</name>
<dbReference type="InterPro" id="IPR021858">
    <property type="entry name" value="Fun_TF"/>
</dbReference>
<protein>
    <recommendedName>
        <fullName evidence="6">Zn(2)-C6 fungal-type domain-containing protein</fullName>
    </recommendedName>
</protein>
<dbReference type="GO" id="GO:0003677">
    <property type="term" value="F:DNA binding"/>
    <property type="evidence" value="ECO:0007669"/>
    <property type="project" value="UniProtKB-KW"/>
</dbReference>
<reference evidence="7" key="1">
    <citation type="submission" date="2021-07" db="EMBL/GenBank/DDBJ databases">
        <authorList>
            <person name="Branca A.L. A."/>
        </authorList>
    </citation>
    <scope>NUCLEOTIDE SEQUENCE</scope>
</reference>
<dbReference type="InterPro" id="IPR001138">
    <property type="entry name" value="Zn2Cys6_DnaBD"/>
</dbReference>
<dbReference type="PANTHER" id="PTHR47657">
    <property type="entry name" value="STEROL REGULATORY ELEMENT-BINDING PROTEIN ECM22"/>
    <property type="match status" value="1"/>
</dbReference>
<keyword evidence="4" id="KW-0539">Nucleus</keyword>
<dbReference type="Gene3D" id="4.10.240.10">
    <property type="entry name" value="Zn(2)-C6 fungal-type DNA-binding domain"/>
    <property type="match status" value="1"/>
</dbReference>
<keyword evidence="2" id="KW-0238">DNA-binding</keyword>
<evidence type="ECO:0000313" key="8">
    <source>
        <dbReference type="Proteomes" id="UP001152649"/>
    </source>
</evidence>
<gene>
    <name evidence="7" type="ORF">PSALAMII_LOCUS5227</name>
</gene>
<dbReference type="OrthoDB" id="4082933at2759"/>
<dbReference type="GO" id="GO:0008270">
    <property type="term" value="F:zinc ion binding"/>
    <property type="evidence" value="ECO:0007669"/>
    <property type="project" value="InterPro"/>
</dbReference>
<feature type="region of interest" description="Disordered" evidence="5">
    <location>
        <begin position="1"/>
        <end position="20"/>
    </location>
</feature>
<organism evidence="7 8">
    <name type="scientific">Penicillium salamii</name>
    <dbReference type="NCBI Taxonomy" id="1612424"/>
    <lineage>
        <taxon>Eukaryota</taxon>
        <taxon>Fungi</taxon>
        <taxon>Dikarya</taxon>
        <taxon>Ascomycota</taxon>
        <taxon>Pezizomycotina</taxon>
        <taxon>Eurotiomycetes</taxon>
        <taxon>Eurotiomycetidae</taxon>
        <taxon>Eurotiales</taxon>
        <taxon>Aspergillaceae</taxon>
        <taxon>Penicillium</taxon>
    </lineage>
</organism>
<dbReference type="PROSITE" id="PS00463">
    <property type="entry name" value="ZN2_CY6_FUNGAL_1"/>
    <property type="match status" value="1"/>
</dbReference>
<dbReference type="EMBL" id="CAJVPG010000222">
    <property type="protein sequence ID" value="CAG8375960.1"/>
    <property type="molecule type" value="Genomic_DNA"/>
</dbReference>
<evidence type="ECO:0000256" key="5">
    <source>
        <dbReference type="SAM" id="MobiDB-lite"/>
    </source>
</evidence>
<dbReference type="GO" id="GO:0000981">
    <property type="term" value="F:DNA-binding transcription factor activity, RNA polymerase II-specific"/>
    <property type="evidence" value="ECO:0007669"/>
    <property type="project" value="InterPro"/>
</dbReference>
<dbReference type="Pfam" id="PF11951">
    <property type="entry name" value="Fungal_trans_2"/>
    <property type="match status" value="1"/>
</dbReference>
<dbReference type="Proteomes" id="UP001152649">
    <property type="component" value="Unassembled WGS sequence"/>
</dbReference>
<evidence type="ECO:0000256" key="3">
    <source>
        <dbReference type="ARBA" id="ARBA00023163"/>
    </source>
</evidence>
<evidence type="ECO:0000256" key="1">
    <source>
        <dbReference type="ARBA" id="ARBA00023015"/>
    </source>
</evidence>
<accession>A0A9W4J5H1</accession>
<keyword evidence="8" id="KW-1185">Reference proteome</keyword>